<evidence type="ECO:0000313" key="3">
    <source>
        <dbReference type="Proteomes" id="UP000466730"/>
    </source>
</evidence>
<feature type="signal peptide" evidence="1">
    <location>
        <begin position="1"/>
        <end position="20"/>
    </location>
</feature>
<organism evidence="2 3">
    <name type="scientific">Rhodovulum strictum</name>
    <dbReference type="NCBI Taxonomy" id="58314"/>
    <lineage>
        <taxon>Bacteria</taxon>
        <taxon>Pseudomonadati</taxon>
        <taxon>Pseudomonadota</taxon>
        <taxon>Alphaproteobacteria</taxon>
        <taxon>Rhodobacterales</taxon>
        <taxon>Paracoccaceae</taxon>
        <taxon>Rhodovulum</taxon>
    </lineage>
</organism>
<name>A0A844BF50_9RHOB</name>
<dbReference type="Proteomes" id="UP000466730">
    <property type="component" value="Unassembled WGS sequence"/>
</dbReference>
<gene>
    <name evidence="2" type="ORF">GH815_03120</name>
</gene>
<keyword evidence="3" id="KW-1185">Reference proteome</keyword>
<evidence type="ECO:0000256" key="1">
    <source>
        <dbReference type="SAM" id="SignalP"/>
    </source>
</evidence>
<keyword evidence="1" id="KW-0732">Signal</keyword>
<dbReference type="RefSeq" id="WP_153747296.1">
    <property type="nucleotide sequence ID" value="NZ_BAAADI010000006.1"/>
</dbReference>
<protein>
    <submittedName>
        <fullName evidence="2">Uncharacterized protein</fullName>
    </submittedName>
</protein>
<feature type="chain" id="PRO_5033047083" evidence="1">
    <location>
        <begin position="21"/>
        <end position="94"/>
    </location>
</feature>
<dbReference type="EMBL" id="WJPO01000003">
    <property type="protein sequence ID" value="MRH19975.1"/>
    <property type="molecule type" value="Genomic_DNA"/>
</dbReference>
<dbReference type="AlphaFoldDB" id="A0A844BF50"/>
<evidence type="ECO:0000313" key="2">
    <source>
        <dbReference type="EMBL" id="MRH19975.1"/>
    </source>
</evidence>
<comment type="caution">
    <text evidence="2">The sequence shown here is derived from an EMBL/GenBank/DDBJ whole genome shotgun (WGS) entry which is preliminary data.</text>
</comment>
<sequence>MKPLKTLAILAALSPVSAMAQPAFTDADLDSFRAAMIAVGCMVNNEQQAAQVESATGFDREKLGLIVVELHARGEVDTQNAQQGVQLLSGECKR</sequence>
<dbReference type="OrthoDB" id="7874896at2"/>
<accession>A0A844BF50</accession>
<reference evidence="2 3" key="1">
    <citation type="submission" date="2019-11" db="EMBL/GenBank/DDBJ databases">
        <title>Draft Whole-Genome sequence of the marine photosynthetic bacterium Rhodovulum strictum DSM 11289.</title>
        <authorList>
            <person name="Kyndt J.A."/>
            <person name="Meyer T.E."/>
        </authorList>
    </citation>
    <scope>NUCLEOTIDE SEQUENCE [LARGE SCALE GENOMIC DNA]</scope>
    <source>
        <strain evidence="2 3">DSM 11289</strain>
    </source>
</reference>
<proteinExistence type="predicted"/>